<dbReference type="Proteomes" id="UP001055286">
    <property type="component" value="Unassembled WGS sequence"/>
</dbReference>
<comment type="caution">
    <text evidence="2">The sequence shown here is derived from an EMBL/GenBank/DDBJ whole genome shotgun (WGS) entry which is preliminary data.</text>
</comment>
<evidence type="ECO:0000256" key="1">
    <source>
        <dbReference type="SAM" id="Phobius"/>
    </source>
</evidence>
<organism evidence="2 3">
    <name type="scientific">Methylobacterium frigidaeris</name>
    <dbReference type="NCBI Taxonomy" id="2038277"/>
    <lineage>
        <taxon>Bacteria</taxon>
        <taxon>Pseudomonadati</taxon>
        <taxon>Pseudomonadota</taxon>
        <taxon>Alphaproteobacteria</taxon>
        <taxon>Hyphomicrobiales</taxon>
        <taxon>Methylobacteriaceae</taxon>
        <taxon>Methylobacterium</taxon>
    </lineage>
</organism>
<keyword evidence="1" id="KW-0812">Transmembrane</keyword>
<keyword evidence="1" id="KW-0472">Membrane</keyword>
<protein>
    <submittedName>
        <fullName evidence="2">Uncharacterized protein</fullName>
    </submittedName>
</protein>
<keyword evidence="3" id="KW-1185">Reference proteome</keyword>
<accession>A0AA37HFY4</accession>
<feature type="transmembrane region" description="Helical" evidence="1">
    <location>
        <begin position="31"/>
        <end position="50"/>
    </location>
</feature>
<dbReference type="AlphaFoldDB" id="A0AA37HFY4"/>
<proteinExistence type="predicted"/>
<evidence type="ECO:0000313" key="2">
    <source>
        <dbReference type="EMBL" id="GJD64500.1"/>
    </source>
</evidence>
<gene>
    <name evidence="2" type="ORF">MPEAHAMD_4683</name>
</gene>
<dbReference type="EMBL" id="BPQJ01000026">
    <property type="protein sequence ID" value="GJD64500.1"/>
    <property type="molecule type" value="Genomic_DNA"/>
</dbReference>
<reference evidence="2" key="1">
    <citation type="journal article" date="2016" name="Front. Microbiol.">
        <title>Genome Sequence of the Piezophilic, Mesophilic Sulfate-Reducing Bacterium Desulfovibrio indicus J2T.</title>
        <authorList>
            <person name="Cao J."/>
            <person name="Maignien L."/>
            <person name="Shao Z."/>
            <person name="Alain K."/>
            <person name="Jebbar M."/>
        </authorList>
    </citation>
    <scope>NUCLEOTIDE SEQUENCE</scope>
    <source>
        <strain evidence="2">JCM 32048</strain>
    </source>
</reference>
<evidence type="ECO:0000313" key="3">
    <source>
        <dbReference type="Proteomes" id="UP001055286"/>
    </source>
</evidence>
<keyword evidence="1" id="KW-1133">Transmembrane helix</keyword>
<name>A0AA37HFY4_9HYPH</name>
<dbReference type="Gene3D" id="3.90.1720.10">
    <property type="entry name" value="endopeptidase domain like (from Nostoc punctiforme)"/>
    <property type="match status" value="1"/>
</dbReference>
<dbReference type="RefSeq" id="WP_238192569.1">
    <property type="nucleotide sequence ID" value="NZ_BPQJ01000026.1"/>
</dbReference>
<feature type="transmembrane region" description="Helical" evidence="1">
    <location>
        <begin position="56"/>
        <end position="78"/>
    </location>
</feature>
<sequence>MIAYVGATCFGALVGWYVYYINRYRRSDVQLGDLTTVVGVIGGGVVTVLFKDPKLFGAYGLGLALGFFGYFLVLIALVRRSKNFDSDWFLDGRRTRPTEPIYIPGDAPPPASGFSIPTALPPGLPSATASALSVQAFQAVDANADRIIRACEDAWPTTKGDCSAFVRDVAADLGITLEGNADAIVDRIAGAGWQALADGRAAKVAADQGLFVVGGLKGSDQQEPSAHGHVVVVVAGPLARGLYPTAYWGRLGGVGERAKTVNWAWRAADRDRVVYAARPVP</sequence>
<reference evidence="2" key="2">
    <citation type="submission" date="2021-08" db="EMBL/GenBank/DDBJ databases">
        <authorList>
            <person name="Tani A."/>
            <person name="Ola A."/>
            <person name="Ogura Y."/>
            <person name="Katsura K."/>
            <person name="Hayashi T."/>
        </authorList>
    </citation>
    <scope>NUCLEOTIDE SEQUENCE</scope>
    <source>
        <strain evidence="2">JCM 32048</strain>
    </source>
</reference>